<name>A0A813M0H4_POLGL</name>
<dbReference type="Proteomes" id="UP000626109">
    <property type="component" value="Unassembled WGS sequence"/>
</dbReference>
<feature type="region of interest" description="Disordered" evidence="1">
    <location>
        <begin position="39"/>
        <end position="84"/>
    </location>
</feature>
<dbReference type="InterPro" id="IPR050910">
    <property type="entry name" value="JMJD6_ArgDemeth/LysHydrox"/>
</dbReference>
<dbReference type="InterPro" id="IPR003347">
    <property type="entry name" value="JmjC_dom"/>
</dbReference>
<dbReference type="SMART" id="SM00558">
    <property type="entry name" value="JmjC"/>
    <property type="match status" value="1"/>
</dbReference>
<organism evidence="3 4">
    <name type="scientific">Polarella glacialis</name>
    <name type="common">Dinoflagellate</name>
    <dbReference type="NCBI Taxonomy" id="89957"/>
    <lineage>
        <taxon>Eukaryota</taxon>
        <taxon>Sar</taxon>
        <taxon>Alveolata</taxon>
        <taxon>Dinophyceae</taxon>
        <taxon>Suessiales</taxon>
        <taxon>Suessiaceae</taxon>
        <taxon>Polarella</taxon>
    </lineage>
</organism>
<dbReference type="SUPFAM" id="SSF51197">
    <property type="entry name" value="Clavaminate synthase-like"/>
    <property type="match status" value="1"/>
</dbReference>
<comment type="caution">
    <text evidence="3">The sequence shown here is derived from an EMBL/GenBank/DDBJ whole genome shotgun (WGS) entry which is preliminary data.</text>
</comment>
<dbReference type="AlphaFoldDB" id="A0A813M0H4"/>
<dbReference type="Pfam" id="PF13621">
    <property type="entry name" value="Cupin_8"/>
    <property type="match status" value="1"/>
</dbReference>
<evidence type="ECO:0000259" key="2">
    <source>
        <dbReference type="PROSITE" id="PS51184"/>
    </source>
</evidence>
<dbReference type="InterPro" id="IPR041667">
    <property type="entry name" value="Cupin_8"/>
</dbReference>
<evidence type="ECO:0000313" key="3">
    <source>
        <dbReference type="EMBL" id="CAE8742702.1"/>
    </source>
</evidence>
<dbReference type="EMBL" id="CAJNNW010037535">
    <property type="protein sequence ID" value="CAE8742702.1"/>
    <property type="molecule type" value="Genomic_DNA"/>
</dbReference>
<dbReference type="Gene3D" id="2.60.120.650">
    <property type="entry name" value="Cupin"/>
    <property type="match status" value="1"/>
</dbReference>
<feature type="domain" description="JmjC" evidence="2">
    <location>
        <begin position="216"/>
        <end position="393"/>
    </location>
</feature>
<evidence type="ECO:0000256" key="1">
    <source>
        <dbReference type="SAM" id="MobiDB-lite"/>
    </source>
</evidence>
<accession>A0A813M0H4</accession>
<gene>
    <name evidence="3" type="ORF">PGLA2088_LOCUS51084</name>
</gene>
<proteinExistence type="predicted"/>
<sequence length="588" mass="65138">MGVQWTAGAQRKAVEFGGYPEFLHLRNLYEAEEPDELLLCEEQPEEGPEEQGGRTFSSAGANNNDDDNNNDSNSNSNIRVGSSPACGSRVARIRSAEQLRAGLDEDFLQLRLQYNVLLHLVREHFRPDTVAARSESGPTLLSEHQVKYCSCEDMQHLLAAKGGWRELDEPVVFESPDIKGQPFTSRQKLLSPGFQSQDFPTATVLGDALAAQFGPDWLAEGQTFKQVPSEHCFSQVAGQTAEGPLRQLWEALPGWMQCPMVVMSTGPGGSGVALHKHSCAWLVVVEGVKHWWLYPPGGPPSKEAYEALAMCPAAQIAEAVARLRPEDRPIEITQRAGEGLFVPALWWHATFNVGPTLSVGSQFHVFDLNFSKALNLHPDSAFALYHRGCEIHKSDPQRAAEYFEQAILREPLNYYYAMNQLRFYLNLVWPPKETLATIRRLLRSIQVGLDANRQLLVLRFVIPTMFDFVEWNKGHDRLVKYSREACSLAFDAVLALTRPYLPGGCQAKLTSTLPQVEQLRYASRCAQCQADTKRGRPGNANSISAHKFYCLECLEIKDAAVCAVCGEVNRTGQIGHAGTASARNPGAA</sequence>
<reference evidence="3" key="1">
    <citation type="submission" date="2021-02" db="EMBL/GenBank/DDBJ databases">
        <authorList>
            <person name="Dougan E. K."/>
            <person name="Rhodes N."/>
            <person name="Thang M."/>
            <person name="Chan C."/>
        </authorList>
    </citation>
    <scope>NUCLEOTIDE SEQUENCE</scope>
</reference>
<dbReference type="PROSITE" id="PS51184">
    <property type="entry name" value="JMJC"/>
    <property type="match status" value="1"/>
</dbReference>
<feature type="compositionally biased region" description="Acidic residues" evidence="1">
    <location>
        <begin position="39"/>
        <end position="49"/>
    </location>
</feature>
<protein>
    <recommendedName>
        <fullName evidence="2">JmjC domain-containing protein</fullName>
    </recommendedName>
</protein>
<dbReference type="PANTHER" id="PTHR12480">
    <property type="entry name" value="ARGININE DEMETHYLASE AND LYSYL-HYDROXYLASE JMJD"/>
    <property type="match status" value="1"/>
</dbReference>
<evidence type="ECO:0000313" key="4">
    <source>
        <dbReference type="Proteomes" id="UP000626109"/>
    </source>
</evidence>